<dbReference type="AlphaFoldDB" id="A0A328B708"/>
<evidence type="ECO:0000256" key="7">
    <source>
        <dbReference type="SAM" id="SignalP"/>
    </source>
</evidence>
<feature type="compositionally biased region" description="Pro residues" evidence="6">
    <location>
        <begin position="34"/>
        <end position="53"/>
    </location>
</feature>
<accession>A0A328B708</accession>
<evidence type="ECO:0000256" key="1">
    <source>
        <dbReference type="ARBA" id="ARBA00001420"/>
    </source>
</evidence>
<dbReference type="SMART" id="SM00925">
    <property type="entry name" value="MltA"/>
    <property type="match status" value="1"/>
</dbReference>
<evidence type="ECO:0000256" key="4">
    <source>
        <dbReference type="ARBA" id="ARBA00023316"/>
    </source>
</evidence>
<dbReference type="SUPFAM" id="SSF50685">
    <property type="entry name" value="Barwin-like endoglucanases"/>
    <property type="match status" value="1"/>
</dbReference>
<dbReference type="InterPro" id="IPR026044">
    <property type="entry name" value="MltA"/>
</dbReference>
<dbReference type="GO" id="GO:0019867">
    <property type="term" value="C:outer membrane"/>
    <property type="evidence" value="ECO:0007669"/>
    <property type="project" value="InterPro"/>
</dbReference>
<dbReference type="EMBL" id="QFYP01000001">
    <property type="protein sequence ID" value="RAK61706.1"/>
    <property type="molecule type" value="Genomic_DNA"/>
</dbReference>
<organism evidence="9 10">
    <name type="scientific">Phenylobacterium hankyongense</name>
    <dbReference type="NCBI Taxonomy" id="1813876"/>
    <lineage>
        <taxon>Bacteria</taxon>
        <taxon>Pseudomonadati</taxon>
        <taxon>Pseudomonadota</taxon>
        <taxon>Alphaproteobacteria</taxon>
        <taxon>Caulobacterales</taxon>
        <taxon>Caulobacteraceae</taxon>
        <taxon>Phenylobacterium</taxon>
    </lineage>
</organism>
<dbReference type="Gene3D" id="2.40.240.50">
    <property type="entry name" value="Barwin-like endoglucanases"/>
    <property type="match status" value="1"/>
</dbReference>
<dbReference type="InterPro" id="IPR005300">
    <property type="entry name" value="MltA_B"/>
</dbReference>
<name>A0A328B708_9CAUL</name>
<evidence type="ECO:0000313" key="10">
    <source>
        <dbReference type="Proteomes" id="UP000249842"/>
    </source>
</evidence>
<gene>
    <name evidence="9" type="ORF">DJ021_05920</name>
</gene>
<dbReference type="OrthoDB" id="9783686at2"/>
<keyword evidence="10" id="KW-1185">Reference proteome</keyword>
<dbReference type="GO" id="GO:0009254">
    <property type="term" value="P:peptidoglycan turnover"/>
    <property type="evidence" value="ECO:0007669"/>
    <property type="project" value="InterPro"/>
</dbReference>
<keyword evidence="7" id="KW-0732">Signal</keyword>
<evidence type="ECO:0000313" key="9">
    <source>
        <dbReference type="EMBL" id="RAK61706.1"/>
    </source>
</evidence>
<dbReference type="GO" id="GO:0009253">
    <property type="term" value="P:peptidoglycan catabolic process"/>
    <property type="evidence" value="ECO:0007669"/>
    <property type="project" value="TreeGrafter"/>
</dbReference>
<keyword evidence="3" id="KW-0456">Lyase</keyword>
<dbReference type="PROSITE" id="PS51257">
    <property type="entry name" value="PROKAR_LIPOPROTEIN"/>
    <property type="match status" value="1"/>
</dbReference>
<evidence type="ECO:0000256" key="2">
    <source>
        <dbReference type="ARBA" id="ARBA00012587"/>
    </source>
</evidence>
<dbReference type="EC" id="4.2.2.n1" evidence="2"/>
<reference evidence="10" key="1">
    <citation type="submission" date="2018-05" db="EMBL/GenBank/DDBJ databases">
        <authorList>
            <person name="Li X."/>
        </authorList>
    </citation>
    <scope>NUCLEOTIDE SEQUENCE [LARGE SCALE GENOMIC DNA]</scope>
    <source>
        <strain evidence="10">HKS-05</strain>
    </source>
</reference>
<evidence type="ECO:0000256" key="6">
    <source>
        <dbReference type="SAM" id="MobiDB-lite"/>
    </source>
</evidence>
<dbReference type="PANTHER" id="PTHR30124">
    <property type="entry name" value="MEMBRANE-BOUND LYTIC MUREIN TRANSGLYCOSYLASE A"/>
    <property type="match status" value="1"/>
</dbReference>
<dbReference type="Proteomes" id="UP000249842">
    <property type="component" value="Unassembled WGS sequence"/>
</dbReference>
<dbReference type="Pfam" id="PF03562">
    <property type="entry name" value="MltA"/>
    <property type="match status" value="1"/>
</dbReference>
<dbReference type="PIRSF" id="PIRSF019422">
    <property type="entry name" value="MltA"/>
    <property type="match status" value="1"/>
</dbReference>
<comment type="caution">
    <text evidence="9">The sequence shown here is derived from an EMBL/GenBank/DDBJ whole genome shotgun (WGS) entry which is preliminary data.</text>
</comment>
<dbReference type="GO" id="GO:0004553">
    <property type="term" value="F:hydrolase activity, hydrolyzing O-glycosyl compounds"/>
    <property type="evidence" value="ECO:0007669"/>
    <property type="project" value="InterPro"/>
</dbReference>
<dbReference type="CDD" id="cd14668">
    <property type="entry name" value="mlta_B"/>
    <property type="match status" value="1"/>
</dbReference>
<protein>
    <recommendedName>
        <fullName evidence="2">peptidoglycan lytic exotransglycosylase</fullName>
        <ecNumber evidence="2">4.2.2.n1</ecNumber>
    </recommendedName>
    <alternativeName>
        <fullName evidence="5">Murein hydrolase A</fullName>
    </alternativeName>
</protein>
<proteinExistence type="predicted"/>
<feature type="chain" id="PRO_5016256766" description="peptidoglycan lytic exotransglycosylase" evidence="7">
    <location>
        <begin position="20"/>
        <end position="387"/>
    </location>
</feature>
<evidence type="ECO:0000256" key="3">
    <source>
        <dbReference type="ARBA" id="ARBA00023239"/>
    </source>
</evidence>
<dbReference type="PANTHER" id="PTHR30124:SF0">
    <property type="entry name" value="MEMBRANE-BOUND LYTIC MUREIN TRANSGLYCOSYLASE A"/>
    <property type="match status" value="1"/>
</dbReference>
<sequence length="387" mass="41132">MRPAGAALAALILAACATAAPEPRHGPHPGPHRGGPPSPFPAEPRPPVPPPERTLPLADLPGWASEDHVAALDAFRQTCGVSRDLRLAAICRSARAIGPLDRTHAREFFEASFRAEPSPPAGVLTAYFAPVYEARRRPDAEFSAPVRPKPADLKVVDAGLFDPGQAGRPGAAFDPGSGPLLPYPDRAAIEATTPDRALAWMRPEELFFLQIQGSGVLTFEDGRRMKALYAANNGRPFVGVANLMRDRGLLARDNTSGEAIRAWLAAHRGPEADEIMRANPRYAFFSLAPDDGRQPVGAANTPLPAGRAIAVDPAYHALGDVFWVDAEAPLLAGAFPTYRRLVAALDTGGAIKGDVRADLYLGLGPAAGAEAGRVRHALRLYRLVPKP</sequence>
<dbReference type="GO" id="GO:0071555">
    <property type="term" value="P:cell wall organization"/>
    <property type="evidence" value="ECO:0007669"/>
    <property type="project" value="UniProtKB-KW"/>
</dbReference>
<evidence type="ECO:0000256" key="5">
    <source>
        <dbReference type="ARBA" id="ARBA00030918"/>
    </source>
</evidence>
<evidence type="ECO:0000259" key="8">
    <source>
        <dbReference type="SMART" id="SM00925"/>
    </source>
</evidence>
<dbReference type="InterPro" id="IPR010611">
    <property type="entry name" value="3D_dom"/>
</dbReference>
<feature type="region of interest" description="Disordered" evidence="6">
    <location>
        <begin position="20"/>
        <end position="56"/>
    </location>
</feature>
<keyword evidence="4" id="KW-0961">Cell wall biogenesis/degradation</keyword>
<dbReference type="InterPro" id="IPR036908">
    <property type="entry name" value="RlpA-like_sf"/>
</dbReference>
<dbReference type="Pfam" id="PF06725">
    <property type="entry name" value="3D"/>
    <property type="match status" value="1"/>
</dbReference>
<feature type="domain" description="Lytic transglycosylase MltA" evidence="8">
    <location>
        <begin position="131"/>
        <end position="286"/>
    </location>
</feature>
<dbReference type="CDD" id="cd14485">
    <property type="entry name" value="mltA_like_LT_A"/>
    <property type="match status" value="1"/>
</dbReference>
<comment type="catalytic activity">
    <reaction evidence="1">
        <text>Exolytic cleavage of the (1-&gt;4)-beta-glycosidic linkage between N-acetylmuramic acid (MurNAc) and N-acetylglucosamine (GlcNAc) residues in peptidoglycan, from either the reducing or the non-reducing ends of the peptidoglycan chains, with concomitant formation of a 1,6-anhydrobond in the MurNAc residue.</text>
        <dbReference type="EC" id="4.2.2.n1"/>
    </reaction>
</comment>
<dbReference type="GO" id="GO:0008933">
    <property type="term" value="F:peptidoglycan lytic transglycosylase activity"/>
    <property type="evidence" value="ECO:0007669"/>
    <property type="project" value="TreeGrafter"/>
</dbReference>
<dbReference type="Gene3D" id="2.40.40.10">
    <property type="entry name" value="RlpA-like domain"/>
    <property type="match status" value="1"/>
</dbReference>
<feature type="signal peptide" evidence="7">
    <location>
        <begin position="1"/>
        <end position="19"/>
    </location>
</feature>